<dbReference type="Gene3D" id="3.90.550.10">
    <property type="entry name" value="Spore Coat Polysaccharide Biosynthesis Protein SpsA, Chain A"/>
    <property type="match status" value="1"/>
</dbReference>
<dbReference type="EMBL" id="LBVL01000015">
    <property type="protein sequence ID" value="KKQ84676.1"/>
    <property type="molecule type" value="Genomic_DNA"/>
</dbReference>
<dbReference type="CDD" id="cd06423">
    <property type="entry name" value="CESA_like"/>
    <property type="match status" value="1"/>
</dbReference>
<evidence type="ECO:0000256" key="4">
    <source>
        <dbReference type="SAM" id="Phobius"/>
    </source>
</evidence>
<keyword evidence="4" id="KW-0472">Membrane</keyword>
<dbReference type="InterPro" id="IPR001173">
    <property type="entry name" value="Glyco_trans_2-like"/>
</dbReference>
<dbReference type="Pfam" id="PF00535">
    <property type="entry name" value="Glycos_transf_2"/>
    <property type="match status" value="1"/>
</dbReference>
<dbReference type="InterPro" id="IPR029044">
    <property type="entry name" value="Nucleotide-diphossugar_trans"/>
</dbReference>
<name>A0A0G0P5V3_9BACT</name>
<evidence type="ECO:0000313" key="7">
    <source>
        <dbReference type="Proteomes" id="UP000034081"/>
    </source>
</evidence>
<feature type="transmembrane region" description="Helical" evidence="4">
    <location>
        <begin position="281"/>
        <end position="303"/>
    </location>
</feature>
<evidence type="ECO:0000256" key="2">
    <source>
        <dbReference type="ARBA" id="ARBA00022676"/>
    </source>
</evidence>
<evidence type="ECO:0000256" key="1">
    <source>
        <dbReference type="ARBA" id="ARBA00006739"/>
    </source>
</evidence>
<gene>
    <name evidence="6" type="ORF">UT08_C0015G0012</name>
</gene>
<feature type="transmembrane region" description="Helical" evidence="4">
    <location>
        <begin position="256"/>
        <end position="275"/>
    </location>
</feature>
<keyword evidence="4" id="KW-0812">Transmembrane</keyword>
<dbReference type="AlphaFoldDB" id="A0A0G0P5V3"/>
<proteinExistence type="inferred from homology"/>
<feature type="domain" description="Glycosyltransferase 2-like" evidence="5">
    <location>
        <begin position="9"/>
        <end position="172"/>
    </location>
</feature>
<dbReference type="SUPFAM" id="SSF53448">
    <property type="entry name" value="Nucleotide-diphospho-sugar transferases"/>
    <property type="match status" value="1"/>
</dbReference>
<dbReference type="STRING" id="1618570.UT08_C0015G0012"/>
<protein>
    <submittedName>
        <fullName evidence="6">Glycosyl transferase, family 2</fullName>
    </submittedName>
</protein>
<dbReference type="PANTHER" id="PTHR43630:SF1">
    <property type="entry name" value="POLY-BETA-1,6-N-ACETYL-D-GLUCOSAMINE SYNTHASE"/>
    <property type="match status" value="1"/>
</dbReference>
<feature type="transmembrane region" description="Helical" evidence="4">
    <location>
        <begin position="315"/>
        <end position="336"/>
    </location>
</feature>
<sequence length="356" mass="41950">MKKVQKIAILIPAFNEALVISRTLESLLRLVPANDIFVVDDGSSDATKMISLKYTNNVAKTPNHGKAHALNFGIKYFKLPKNYDYIFFMDADSQPRADFLKKVMPHFNNDNKKKLICVVGQVKGRGVNWISKYRQWEYHISHFIHKRAQEILKSMLVVPGCATVYRSKIFAKLEFPSGTLTEDMDFTFLLHRTGNNKMLFEDKAIVYTQDPQNLKDFIKQLKRWYTGFWQVVRKYDIPWQGQVLDLEVTMLALEGLYNGLIVIFFLFSFIPLLIFKELNIFTLPFLIDLFIFFIPSLIWSSIVDKDIKRVFYLPLFYFLRFISSLIFLRSFFYGFLSSEKEYVWDSKRYTQERQVI</sequence>
<evidence type="ECO:0000256" key="3">
    <source>
        <dbReference type="ARBA" id="ARBA00022679"/>
    </source>
</evidence>
<comment type="caution">
    <text evidence="6">The sequence shown here is derived from an EMBL/GenBank/DDBJ whole genome shotgun (WGS) entry which is preliminary data.</text>
</comment>
<accession>A0A0G0P5V3</accession>
<dbReference type="Proteomes" id="UP000034081">
    <property type="component" value="Unassembled WGS sequence"/>
</dbReference>
<keyword evidence="4" id="KW-1133">Transmembrane helix</keyword>
<evidence type="ECO:0000313" key="6">
    <source>
        <dbReference type="EMBL" id="KKQ84676.1"/>
    </source>
</evidence>
<dbReference type="GO" id="GO:0016757">
    <property type="term" value="F:glycosyltransferase activity"/>
    <property type="evidence" value="ECO:0007669"/>
    <property type="project" value="UniProtKB-KW"/>
</dbReference>
<organism evidence="6 7">
    <name type="scientific">Candidatus Woesebacteria bacterium GW2011_GWB1_38_8</name>
    <dbReference type="NCBI Taxonomy" id="1618570"/>
    <lineage>
        <taxon>Bacteria</taxon>
        <taxon>Candidatus Woeseibacteriota</taxon>
    </lineage>
</organism>
<evidence type="ECO:0000259" key="5">
    <source>
        <dbReference type="Pfam" id="PF00535"/>
    </source>
</evidence>
<dbReference type="PANTHER" id="PTHR43630">
    <property type="entry name" value="POLY-BETA-1,6-N-ACETYL-D-GLUCOSAMINE SYNTHASE"/>
    <property type="match status" value="1"/>
</dbReference>
<keyword evidence="2" id="KW-0328">Glycosyltransferase</keyword>
<keyword evidence="3 6" id="KW-0808">Transferase</keyword>
<reference evidence="6 7" key="1">
    <citation type="journal article" date="2015" name="Nature">
        <title>rRNA introns, odd ribosomes, and small enigmatic genomes across a large radiation of phyla.</title>
        <authorList>
            <person name="Brown C.T."/>
            <person name="Hug L.A."/>
            <person name="Thomas B.C."/>
            <person name="Sharon I."/>
            <person name="Castelle C.J."/>
            <person name="Singh A."/>
            <person name="Wilkins M.J."/>
            <person name="Williams K.H."/>
            <person name="Banfield J.F."/>
        </authorList>
    </citation>
    <scope>NUCLEOTIDE SEQUENCE [LARGE SCALE GENOMIC DNA]</scope>
</reference>
<comment type="similarity">
    <text evidence="1">Belongs to the glycosyltransferase 2 family.</text>
</comment>